<dbReference type="PANTHER" id="PTHR36766:SF70">
    <property type="entry name" value="DISEASE RESISTANCE PROTEIN RGA4"/>
    <property type="match status" value="1"/>
</dbReference>
<dbReference type="InterPro" id="IPR036388">
    <property type="entry name" value="WH-like_DNA-bd_sf"/>
</dbReference>
<dbReference type="RefSeq" id="XP_024318587.1">
    <property type="nucleotide sequence ID" value="XM_024462819.1"/>
</dbReference>
<dbReference type="AlphaFoldDB" id="I1IJE7"/>
<dbReference type="Pfam" id="PF00931">
    <property type="entry name" value="NB-ARC"/>
    <property type="match status" value="1"/>
</dbReference>
<dbReference type="EnsemblPlants" id="KQJ87292">
    <property type="protein sequence ID" value="KQJ87292"/>
    <property type="gene ID" value="BRADI_4g10180v3"/>
</dbReference>
<dbReference type="InterPro" id="IPR055414">
    <property type="entry name" value="LRR_R13L4/SHOC2-like"/>
</dbReference>
<evidence type="ECO:0000259" key="10">
    <source>
        <dbReference type="Pfam" id="PF23559"/>
    </source>
</evidence>
<evidence type="ECO:0000256" key="3">
    <source>
        <dbReference type="ARBA" id="ARBA00022737"/>
    </source>
</evidence>
<feature type="domain" description="NB-ARC" evidence="8">
    <location>
        <begin position="186"/>
        <end position="339"/>
    </location>
</feature>
<keyword evidence="6" id="KW-0067">ATP-binding</keyword>
<evidence type="ECO:0000256" key="1">
    <source>
        <dbReference type="ARBA" id="ARBA00008894"/>
    </source>
</evidence>
<dbReference type="Pfam" id="PF23559">
    <property type="entry name" value="WHD_DRP"/>
    <property type="match status" value="1"/>
</dbReference>
<evidence type="ECO:0000313" key="13">
    <source>
        <dbReference type="EnsemblPlants" id="KQJ87292"/>
    </source>
</evidence>
<dbReference type="Pfam" id="PF18052">
    <property type="entry name" value="Rx_N"/>
    <property type="match status" value="1"/>
</dbReference>
<dbReference type="GO" id="GO:0043531">
    <property type="term" value="F:ADP binding"/>
    <property type="evidence" value="ECO:0007669"/>
    <property type="project" value="InterPro"/>
</dbReference>
<feature type="domain" description="Disease resistance protein winged helix" evidence="10">
    <location>
        <begin position="429"/>
        <end position="498"/>
    </location>
</feature>
<dbReference type="KEGG" id="bdi:100826073"/>
<dbReference type="GeneID" id="100826073"/>
<evidence type="ECO:0000313" key="14">
    <source>
        <dbReference type="Proteomes" id="UP000008810"/>
    </source>
</evidence>
<evidence type="ECO:0000256" key="6">
    <source>
        <dbReference type="ARBA" id="ARBA00022840"/>
    </source>
</evidence>
<dbReference type="GO" id="GO:0042742">
    <property type="term" value="P:defense response to bacterium"/>
    <property type="evidence" value="ECO:0007669"/>
    <property type="project" value="UniProtKB-ARBA"/>
</dbReference>
<keyword evidence="2" id="KW-0433">Leucine-rich repeat</keyword>
<dbReference type="EMBL" id="CM000883">
    <property type="protein sequence ID" value="KQJ87292.1"/>
    <property type="molecule type" value="Genomic_DNA"/>
</dbReference>
<dbReference type="Gene3D" id="1.10.10.10">
    <property type="entry name" value="Winged helix-like DNA-binding domain superfamily/Winged helix DNA-binding domain"/>
    <property type="match status" value="1"/>
</dbReference>
<dbReference type="SMART" id="SM00369">
    <property type="entry name" value="LRR_TYP"/>
    <property type="match status" value="4"/>
</dbReference>
<evidence type="ECO:0000259" key="11">
    <source>
        <dbReference type="Pfam" id="PF23598"/>
    </source>
</evidence>
<dbReference type="PANTHER" id="PTHR36766">
    <property type="entry name" value="PLANT BROAD-SPECTRUM MILDEW RESISTANCE PROTEIN RPW8"/>
    <property type="match status" value="1"/>
</dbReference>
<keyword evidence="3" id="KW-0677">Repeat</keyword>
<evidence type="ECO:0000256" key="4">
    <source>
        <dbReference type="ARBA" id="ARBA00022741"/>
    </source>
</evidence>
<reference evidence="13" key="3">
    <citation type="submission" date="2018-08" db="UniProtKB">
        <authorList>
            <consortium name="EnsemblPlants"/>
        </authorList>
    </citation>
    <scope>IDENTIFICATION</scope>
    <source>
        <strain evidence="13">cv. Bd21</strain>
    </source>
</reference>
<dbReference type="InterPro" id="IPR058922">
    <property type="entry name" value="WHD_DRP"/>
</dbReference>
<dbReference type="InterPro" id="IPR003591">
    <property type="entry name" value="Leu-rich_rpt_typical-subtyp"/>
</dbReference>
<keyword evidence="5" id="KW-0611">Plant defense</keyword>
<dbReference type="eggNOG" id="KOG4658">
    <property type="taxonomic scope" value="Eukaryota"/>
</dbReference>
<dbReference type="RefSeq" id="XP_024318585.1">
    <property type="nucleotide sequence ID" value="XM_024462817.1"/>
</dbReference>
<dbReference type="InterPro" id="IPR042197">
    <property type="entry name" value="Apaf_helical"/>
</dbReference>
<dbReference type="SUPFAM" id="SSF52058">
    <property type="entry name" value="L domain-like"/>
    <property type="match status" value="1"/>
</dbReference>
<dbReference type="RefSeq" id="XP_024318589.1">
    <property type="nucleotide sequence ID" value="XM_024462821.1"/>
</dbReference>
<evidence type="ECO:0000259" key="8">
    <source>
        <dbReference type="Pfam" id="PF00931"/>
    </source>
</evidence>
<keyword evidence="4" id="KW-0547">Nucleotide-binding</keyword>
<keyword evidence="14" id="KW-1185">Reference proteome</keyword>
<dbReference type="InterPro" id="IPR027417">
    <property type="entry name" value="P-loop_NTPase"/>
</dbReference>
<dbReference type="CDD" id="cd14798">
    <property type="entry name" value="RX-CC_like"/>
    <property type="match status" value="1"/>
</dbReference>
<protein>
    <recommendedName>
        <fullName evidence="15">AAA+ ATPase domain-containing protein</fullName>
    </recommendedName>
</protein>
<gene>
    <name evidence="13" type="primary">LOC100826073</name>
    <name evidence="12" type="ORF">BRADI_4g10180v3</name>
</gene>
<dbReference type="PRINTS" id="PR00364">
    <property type="entry name" value="DISEASERSIST"/>
</dbReference>
<dbReference type="GO" id="GO:0098542">
    <property type="term" value="P:defense response to other organism"/>
    <property type="evidence" value="ECO:0000318"/>
    <property type="project" value="GO_Central"/>
</dbReference>
<dbReference type="Proteomes" id="UP000008810">
    <property type="component" value="Chromosome 4"/>
</dbReference>
<feature type="domain" description="Disease resistance N-terminal" evidence="9">
    <location>
        <begin position="8"/>
        <end position="88"/>
    </location>
</feature>
<dbReference type="Gene3D" id="1.20.5.4130">
    <property type="match status" value="1"/>
</dbReference>
<dbReference type="InterPro" id="IPR002182">
    <property type="entry name" value="NB-ARC"/>
</dbReference>
<dbReference type="Gene3D" id="3.40.50.300">
    <property type="entry name" value="P-loop containing nucleotide triphosphate hydrolases"/>
    <property type="match status" value="1"/>
</dbReference>
<evidence type="ECO:0008006" key="15">
    <source>
        <dbReference type="Google" id="ProtNLM"/>
    </source>
</evidence>
<dbReference type="RefSeq" id="XP_024318586.1">
    <property type="nucleotide sequence ID" value="XM_024462818.1"/>
</dbReference>
<dbReference type="OMA" id="NEVTHAC"/>
<dbReference type="Gene3D" id="1.10.8.430">
    <property type="entry name" value="Helical domain of apoptotic protease-activating factors"/>
    <property type="match status" value="1"/>
</dbReference>
<evidence type="ECO:0000256" key="5">
    <source>
        <dbReference type="ARBA" id="ARBA00022821"/>
    </source>
</evidence>
<proteinExistence type="inferred from homology"/>
<dbReference type="Gene3D" id="3.80.10.10">
    <property type="entry name" value="Ribonuclease Inhibitor"/>
    <property type="match status" value="2"/>
</dbReference>
<dbReference type="InterPro" id="IPR038005">
    <property type="entry name" value="RX-like_CC"/>
</dbReference>
<evidence type="ECO:0000259" key="9">
    <source>
        <dbReference type="Pfam" id="PF18052"/>
    </source>
</evidence>
<dbReference type="Gramene" id="KQJ87292">
    <property type="protein sequence ID" value="KQJ87292"/>
    <property type="gene ID" value="BRADI_4g10180v3"/>
</dbReference>
<dbReference type="RefSeq" id="XP_014758127.1">
    <property type="nucleotide sequence ID" value="XM_014902641.2"/>
</dbReference>
<sequence>MATILFPFIGSCIKKIQELATDEAVLILGVKQELTELQRRMKQIQCFVSDAEQRSIQESAVSNWLGELRDAMYDADNIIDLARFKGSKLLVDNPSSSRKSTLCSGFSPLSCFHNIQIRHEIAVQIRSLNKRIEKISKDNIFLTLHNTAPNGEISVPNWRKRSHLVEPNLVGKEIRYSSKKLVELVLAHNKNKDYKLAIVGTGGVGKTTLAQKIYNDQKIKGNFKKHAWICVSQNYNEANILKEILRNFGVHEEQGETIPELQSKIAETIEGNSFFLVLDDMWQSNVWTNLLRTSLHKATAGVILATTRDDTFAMKIGAQHTHRVDLMSIEVGWELLWKSMGIDQEEEVQNLRNTGIEIIHKCGYLPLAIKVLASVLASKDQTENEWKKILSKSFTLSQSKLPDEIERSLYVSYNELPHHLKQCFLYCALFPEDATIVRDDIVRLWVAEGFVEEQQGQLSEETAEEYYYELIHRNLLQPDGSTFDHTNCKMHDLLRQLACYLSREECFVGDTELIGGQSMSKLRRLSIVTNKDMLVLPIVDRGNHKMRTLRIPYAVSQGVGNSNFKKLLHLRVLDLAGSSIQTIPDCIAKLNLLRLLDLNGTNISCLPESIGYLMNLQILNLQMCKGLHNLPLAITKLINLRRLGMDYTDINQVPKGIGKLVSLNDLEGFPIGGETVSRETQDGWNLEELRHLSNLRRLDLIKLERATTCSTDSLLIDKKYLKVLNLQCTKHLIESYSEEDVGHIEKIFEQLIPPHNLEDLLIVDFFGRKFPTWLGSTHLVSVKYLKLIDCNSCVHLPPLWQLPNLKYLRIEGAAAVTKIGPEFVGCRGDNPKSTVAVAFPRLESLVIRDMPNWEEWSFVEEGNAAAASMEGEEDGSAEIRKGEAPSPRVQVLPRLKRLELGGCPKLRALPRQLGQEATCLELLGLRGASSLKVVEDLPFLSEVLLISRCDDLERVSNLPRVGRLRVEHCPKLRCVEGLGSLRQLWLDEDMQEMSELWVSGLQRQCQKLHDEDLDVYDRA</sequence>
<dbReference type="RefSeq" id="XP_024318583.1">
    <property type="nucleotide sequence ID" value="XM_024462815.1"/>
</dbReference>
<name>I1IJE7_BRADI</name>
<dbReference type="GO" id="GO:0002758">
    <property type="term" value="P:innate immune response-activating signaling pathway"/>
    <property type="evidence" value="ECO:0007669"/>
    <property type="project" value="UniProtKB-ARBA"/>
</dbReference>
<evidence type="ECO:0000313" key="12">
    <source>
        <dbReference type="EMBL" id="KQJ87292.1"/>
    </source>
</evidence>
<reference evidence="12 13" key="1">
    <citation type="journal article" date="2010" name="Nature">
        <title>Genome sequencing and analysis of the model grass Brachypodium distachyon.</title>
        <authorList>
            <consortium name="International Brachypodium Initiative"/>
        </authorList>
    </citation>
    <scope>NUCLEOTIDE SEQUENCE [LARGE SCALE GENOMIC DNA]</scope>
    <source>
        <strain evidence="12">Bd21</strain>
        <strain evidence="13">cv. Bd21</strain>
    </source>
</reference>
<dbReference type="GO" id="GO:0009626">
    <property type="term" value="P:plant-type hypersensitive response"/>
    <property type="evidence" value="ECO:0007669"/>
    <property type="project" value="UniProtKB-ARBA"/>
</dbReference>
<reference evidence="12" key="2">
    <citation type="submission" date="2017-06" db="EMBL/GenBank/DDBJ databases">
        <title>WGS assembly of Brachypodium distachyon.</title>
        <authorList>
            <consortium name="The International Brachypodium Initiative"/>
            <person name="Lucas S."/>
            <person name="Harmon-Smith M."/>
            <person name="Lail K."/>
            <person name="Tice H."/>
            <person name="Grimwood J."/>
            <person name="Bruce D."/>
            <person name="Barry K."/>
            <person name="Shu S."/>
            <person name="Lindquist E."/>
            <person name="Wang M."/>
            <person name="Pitluck S."/>
            <person name="Vogel J.P."/>
            <person name="Garvin D.F."/>
            <person name="Mockler T.C."/>
            <person name="Schmutz J."/>
            <person name="Rokhsar D."/>
            <person name="Bevan M.W."/>
        </authorList>
    </citation>
    <scope>NUCLEOTIDE SEQUENCE</scope>
    <source>
        <strain evidence="12">Bd21</strain>
    </source>
</reference>
<comment type="similarity">
    <text evidence="1">Belongs to the disease resistance NB-LRR family.</text>
</comment>
<dbReference type="SUPFAM" id="SSF52540">
    <property type="entry name" value="P-loop containing nucleoside triphosphate hydrolases"/>
    <property type="match status" value="1"/>
</dbReference>
<accession>I1IJE7</accession>
<dbReference type="Pfam" id="PF23598">
    <property type="entry name" value="LRR_14"/>
    <property type="match status" value="1"/>
</dbReference>
<organism evidence="12">
    <name type="scientific">Brachypodium distachyon</name>
    <name type="common">Purple false brome</name>
    <name type="synonym">Trachynia distachya</name>
    <dbReference type="NCBI Taxonomy" id="15368"/>
    <lineage>
        <taxon>Eukaryota</taxon>
        <taxon>Viridiplantae</taxon>
        <taxon>Streptophyta</taxon>
        <taxon>Embryophyta</taxon>
        <taxon>Tracheophyta</taxon>
        <taxon>Spermatophyta</taxon>
        <taxon>Magnoliopsida</taxon>
        <taxon>Liliopsida</taxon>
        <taxon>Poales</taxon>
        <taxon>Poaceae</taxon>
        <taxon>BOP clade</taxon>
        <taxon>Pooideae</taxon>
        <taxon>Stipodae</taxon>
        <taxon>Brachypodieae</taxon>
        <taxon>Brachypodium</taxon>
    </lineage>
</organism>
<dbReference type="GO" id="GO:0005524">
    <property type="term" value="F:ATP binding"/>
    <property type="evidence" value="ECO:0007669"/>
    <property type="project" value="UniProtKB-KW"/>
</dbReference>
<keyword evidence="7" id="KW-0175">Coiled coil</keyword>
<dbReference type="InterPro" id="IPR032675">
    <property type="entry name" value="LRR_dom_sf"/>
</dbReference>
<dbReference type="RefSeq" id="XP_024318584.1">
    <property type="nucleotide sequence ID" value="XM_024462816.1"/>
</dbReference>
<feature type="domain" description="Disease resistance R13L4/SHOC-2-like LRR" evidence="11">
    <location>
        <begin position="563"/>
        <end position="848"/>
    </location>
</feature>
<dbReference type="OrthoDB" id="1050628at2759"/>
<evidence type="ECO:0000256" key="2">
    <source>
        <dbReference type="ARBA" id="ARBA00022614"/>
    </source>
</evidence>
<dbReference type="HOGENOM" id="CLU_000837_8_6_1"/>
<evidence type="ECO:0000256" key="7">
    <source>
        <dbReference type="ARBA" id="ARBA00023054"/>
    </source>
</evidence>
<dbReference type="InterPro" id="IPR041118">
    <property type="entry name" value="Rx_N"/>
</dbReference>
<dbReference type="FunFam" id="1.10.10.10:FF:000322">
    <property type="entry name" value="Probable disease resistance protein At1g63360"/>
    <property type="match status" value="1"/>
</dbReference>
<dbReference type="RefSeq" id="XP_024318588.1">
    <property type="nucleotide sequence ID" value="XM_024462820.1"/>
</dbReference>